<sequence length="177" mass="20945">MSTINKFLEFYSDWNRLKKGVAILLRLRAMLLKLSQMKKDKPHQTKSRRHLPEFQQPITVQELEDAEMAVIRCVQIQAFTREMCILRSIEKSEGQDKRQRERWTKIEVKRSSSIYRVSPFLHRDVLRVGGRLRRGDFTEQMKHPYILPRKSHVTTLLIRHVHQKLGHAGRGHVLATL</sequence>
<dbReference type="EMBL" id="CACRXK020016691">
    <property type="protein sequence ID" value="CAB4030181.1"/>
    <property type="molecule type" value="Genomic_DNA"/>
</dbReference>
<dbReference type="Proteomes" id="UP001152795">
    <property type="component" value="Unassembled WGS sequence"/>
</dbReference>
<keyword evidence="2" id="KW-1185">Reference proteome</keyword>
<dbReference type="PANTHER" id="PTHR47331:SF1">
    <property type="entry name" value="GAG-LIKE PROTEIN"/>
    <property type="match status" value="1"/>
</dbReference>
<reference evidence="1" key="1">
    <citation type="submission" date="2020-04" db="EMBL/GenBank/DDBJ databases">
        <authorList>
            <person name="Alioto T."/>
            <person name="Alioto T."/>
            <person name="Gomez Garrido J."/>
        </authorList>
    </citation>
    <scope>NUCLEOTIDE SEQUENCE</scope>
    <source>
        <strain evidence="1">A484AB</strain>
    </source>
</reference>
<dbReference type="AlphaFoldDB" id="A0A6S7JHN9"/>
<evidence type="ECO:0000313" key="2">
    <source>
        <dbReference type="Proteomes" id="UP001152795"/>
    </source>
</evidence>
<evidence type="ECO:0000313" key="1">
    <source>
        <dbReference type="EMBL" id="CAB4030181.1"/>
    </source>
</evidence>
<dbReference type="PANTHER" id="PTHR47331">
    <property type="entry name" value="PHD-TYPE DOMAIN-CONTAINING PROTEIN"/>
    <property type="match status" value="1"/>
</dbReference>
<organism evidence="1 2">
    <name type="scientific">Paramuricea clavata</name>
    <name type="common">Red gorgonian</name>
    <name type="synonym">Violescent sea-whip</name>
    <dbReference type="NCBI Taxonomy" id="317549"/>
    <lineage>
        <taxon>Eukaryota</taxon>
        <taxon>Metazoa</taxon>
        <taxon>Cnidaria</taxon>
        <taxon>Anthozoa</taxon>
        <taxon>Octocorallia</taxon>
        <taxon>Malacalcyonacea</taxon>
        <taxon>Plexauridae</taxon>
        <taxon>Paramuricea</taxon>
    </lineage>
</organism>
<comment type="caution">
    <text evidence="1">The sequence shown here is derived from an EMBL/GenBank/DDBJ whole genome shotgun (WGS) entry which is preliminary data.</text>
</comment>
<gene>
    <name evidence="1" type="ORF">PACLA_8A000713</name>
</gene>
<protein>
    <submittedName>
        <fullName evidence="1">Uncharacterized protein</fullName>
    </submittedName>
</protein>
<proteinExistence type="predicted"/>
<name>A0A6S7JHN9_PARCT</name>
<accession>A0A6S7JHN9</accession>
<feature type="non-terminal residue" evidence="1">
    <location>
        <position position="177"/>
    </location>
</feature>